<evidence type="ECO:0000259" key="2">
    <source>
        <dbReference type="Pfam" id="PF13556"/>
    </source>
</evidence>
<comment type="caution">
    <text evidence="3">The sequence shown here is derived from an EMBL/GenBank/DDBJ whole genome shotgun (WGS) entry which is preliminary data.</text>
</comment>
<organism evidence="3 4">
    <name type="scientific">Marinobacter nanhaiticus D15-8W</name>
    <dbReference type="NCBI Taxonomy" id="626887"/>
    <lineage>
        <taxon>Bacteria</taxon>
        <taxon>Pseudomonadati</taxon>
        <taxon>Pseudomonadota</taxon>
        <taxon>Gammaproteobacteria</taxon>
        <taxon>Pseudomonadales</taxon>
        <taxon>Marinobacteraceae</taxon>
        <taxon>Marinobacter</taxon>
    </lineage>
</organism>
<evidence type="ECO:0008006" key="5">
    <source>
        <dbReference type="Google" id="ProtNLM"/>
    </source>
</evidence>
<evidence type="ECO:0000313" key="4">
    <source>
        <dbReference type="Proteomes" id="UP000013165"/>
    </source>
</evidence>
<dbReference type="STRING" id="626887.J057_15180"/>
<dbReference type="Pfam" id="PF13556">
    <property type="entry name" value="HTH_30"/>
    <property type="match status" value="1"/>
</dbReference>
<gene>
    <name evidence="3" type="ORF">J057_15180</name>
</gene>
<dbReference type="eggNOG" id="COG3835">
    <property type="taxonomic scope" value="Bacteria"/>
</dbReference>
<dbReference type="HOGENOM" id="CLU_043769_1_0_6"/>
<dbReference type="PATRIC" id="fig|626887.3.peg.3029"/>
<reference evidence="3 4" key="1">
    <citation type="journal article" date="2013" name="Genome Announc.">
        <title>Genome Sequence of the Polycyclic Aromatic Hydrocarbon-Degrading Bacterium Strain Marinobacter nanhaiticus D15-8WT.</title>
        <authorList>
            <person name="Cui Z."/>
            <person name="Gao W."/>
            <person name="Li Q."/>
            <person name="Xu G."/>
            <person name="Zheng L."/>
        </authorList>
    </citation>
    <scope>NUCLEOTIDE SEQUENCE [LARGE SCALE GENOMIC DNA]</scope>
    <source>
        <strain evidence="3 4">D15-8W</strain>
    </source>
</reference>
<keyword evidence="4" id="KW-1185">Reference proteome</keyword>
<sequence>MLVLDQQTAKRIVERTMLAIGHSVNVMSPDGLIIASGEPQRIGSQHEAARLVAERGQPLVIEVADAHGYPGARPGVNLPVTVGGRLAAVVGISGSPDEVAQFADLVCMTAELMLEQAALLEAGQHRRRQIEETLLAACEGKTVPAVWFEQLGIDVQRRRIAVIVEATTQLAVDQVLVPLLPSIEQRHKTALPVRLSPRQLLVFLDFENRLEVEYRQNSAVELRRLLILPDREDIRLAVGQPFSGRFHVGYQSARATLEVGRRKAPAKRTLYYDEFRIGVLWHSLVPEWQHDDIQAPVEALLRERQGELYLKTLIRFIDCDGQVQWCAEQLHVHPNTVRYRLRRVHSVTGLSPFLLRELLILQLALATR</sequence>
<dbReference type="AlphaFoldDB" id="N6WNZ8"/>
<dbReference type="Pfam" id="PF05651">
    <property type="entry name" value="Diacid_rec"/>
    <property type="match status" value="1"/>
</dbReference>
<dbReference type="EMBL" id="APLQ01000014">
    <property type="protein sequence ID" value="ENO12752.1"/>
    <property type="molecule type" value="Genomic_DNA"/>
</dbReference>
<dbReference type="PANTHER" id="PTHR33744:SF15">
    <property type="entry name" value="CARBOHYDRATE DIACID REGULATOR"/>
    <property type="match status" value="1"/>
</dbReference>
<dbReference type="InterPro" id="IPR042070">
    <property type="entry name" value="PucR_C-HTH_sf"/>
</dbReference>
<accession>N6WNZ8</accession>
<dbReference type="RefSeq" id="WP_004580982.1">
    <property type="nucleotide sequence ID" value="NZ_AP028878.1"/>
</dbReference>
<dbReference type="InterPro" id="IPR051448">
    <property type="entry name" value="CdaR-like_regulators"/>
</dbReference>
<feature type="domain" description="Putative sugar diacid recognition" evidence="1">
    <location>
        <begin position="4"/>
        <end position="134"/>
    </location>
</feature>
<dbReference type="OrthoDB" id="9792148at2"/>
<name>N6WNZ8_9GAMM</name>
<dbReference type="Gene3D" id="1.10.10.2840">
    <property type="entry name" value="PucR C-terminal helix-turn-helix domain"/>
    <property type="match status" value="1"/>
</dbReference>
<dbReference type="Proteomes" id="UP000013165">
    <property type="component" value="Unassembled WGS sequence"/>
</dbReference>
<evidence type="ECO:0000313" key="3">
    <source>
        <dbReference type="EMBL" id="ENO12752.1"/>
    </source>
</evidence>
<proteinExistence type="predicted"/>
<protein>
    <recommendedName>
        <fullName evidence="5">CdaR family transcriptional regulator</fullName>
    </recommendedName>
</protein>
<dbReference type="InterPro" id="IPR025736">
    <property type="entry name" value="PucR_C-HTH_dom"/>
</dbReference>
<dbReference type="PANTHER" id="PTHR33744">
    <property type="entry name" value="CARBOHYDRATE DIACID REGULATOR"/>
    <property type="match status" value="1"/>
</dbReference>
<dbReference type="InterPro" id="IPR008599">
    <property type="entry name" value="Diacid_rec"/>
</dbReference>
<evidence type="ECO:0000259" key="1">
    <source>
        <dbReference type="Pfam" id="PF05651"/>
    </source>
</evidence>
<feature type="domain" description="PucR C-terminal helix-turn-helix" evidence="2">
    <location>
        <begin position="309"/>
        <end position="366"/>
    </location>
</feature>